<keyword evidence="1" id="KW-1133">Transmembrane helix</keyword>
<dbReference type="InterPro" id="IPR021840">
    <property type="entry name" value="DUF3433"/>
</dbReference>
<dbReference type="STRING" id="708197.A0A166LEZ8"/>
<feature type="transmembrane region" description="Helical" evidence="1">
    <location>
        <begin position="121"/>
        <end position="144"/>
    </location>
</feature>
<comment type="caution">
    <text evidence="2">The sequence shown here is derived from an EMBL/GenBank/DDBJ whole genome shotgun (WGS) entry which is preliminary data.</text>
</comment>
<keyword evidence="3" id="KW-1185">Reference proteome</keyword>
<name>A0A166LEZ8_9PEZI</name>
<dbReference type="EMBL" id="LFIV01000382">
    <property type="protein sequence ID" value="KZL63444.1"/>
    <property type="molecule type" value="Genomic_DNA"/>
</dbReference>
<keyword evidence="1" id="KW-0472">Membrane</keyword>
<reference evidence="2 3" key="1">
    <citation type="submission" date="2015-06" db="EMBL/GenBank/DDBJ databases">
        <title>Survival trade-offs in plant roots during colonization by closely related pathogenic and mutualistic fungi.</title>
        <authorList>
            <person name="Hacquard S."/>
            <person name="Kracher B."/>
            <person name="Hiruma K."/>
            <person name="Weinman A."/>
            <person name="Muench P."/>
            <person name="Garrido Oter R."/>
            <person name="Ver Loren van Themaat E."/>
            <person name="Dallerey J.-F."/>
            <person name="Damm U."/>
            <person name="Henrissat B."/>
            <person name="Lespinet O."/>
            <person name="Thon M."/>
            <person name="Kemen E."/>
            <person name="McHardy A.C."/>
            <person name="Schulze-Lefert P."/>
            <person name="O'Connell R.J."/>
        </authorList>
    </citation>
    <scope>NUCLEOTIDE SEQUENCE [LARGE SCALE GENOMIC DNA]</scope>
    <source>
        <strain evidence="2 3">0861</strain>
    </source>
</reference>
<accession>A0A166LEZ8</accession>
<protein>
    <submittedName>
        <fullName evidence="2">Uncharacterized protein</fullName>
    </submittedName>
</protein>
<feature type="transmembrane region" description="Helical" evidence="1">
    <location>
        <begin position="81"/>
        <end position="100"/>
    </location>
</feature>
<dbReference type="Proteomes" id="UP000076552">
    <property type="component" value="Unassembled WGS sequence"/>
</dbReference>
<evidence type="ECO:0000313" key="3">
    <source>
        <dbReference type="Proteomes" id="UP000076552"/>
    </source>
</evidence>
<feature type="transmembrane region" description="Helical" evidence="1">
    <location>
        <begin position="192"/>
        <end position="215"/>
    </location>
</feature>
<organism evidence="2 3">
    <name type="scientific">Colletotrichum tofieldiae</name>
    <dbReference type="NCBI Taxonomy" id="708197"/>
    <lineage>
        <taxon>Eukaryota</taxon>
        <taxon>Fungi</taxon>
        <taxon>Dikarya</taxon>
        <taxon>Ascomycota</taxon>
        <taxon>Pezizomycotina</taxon>
        <taxon>Sordariomycetes</taxon>
        <taxon>Hypocreomycetidae</taxon>
        <taxon>Glomerellales</taxon>
        <taxon>Glomerellaceae</taxon>
        <taxon>Colletotrichum</taxon>
        <taxon>Colletotrichum spaethianum species complex</taxon>
    </lineage>
</organism>
<dbReference type="Pfam" id="PF11915">
    <property type="entry name" value="DUF3433"/>
    <property type="match status" value="2"/>
</dbReference>
<feature type="transmembrane region" description="Helical" evidence="1">
    <location>
        <begin position="1167"/>
        <end position="1189"/>
    </location>
</feature>
<keyword evidence="1" id="KW-0812">Transmembrane</keyword>
<dbReference type="PANTHER" id="PTHR37544">
    <property type="entry name" value="SPRAY-RELATED"/>
    <property type="match status" value="1"/>
</dbReference>
<gene>
    <name evidence="2" type="ORF">CT0861_09495</name>
</gene>
<feature type="transmembrane region" description="Helical" evidence="1">
    <location>
        <begin position="549"/>
        <end position="572"/>
    </location>
</feature>
<feature type="transmembrane region" description="Helical" evidence="1">
    <location>
        <begin position="679"/>
        <end position="699"/>
    </location>
</feature>
<evidence type="ECO:0000313" key="2">
    <source>
        <dbReference type="EMBL" id="KZL63444.1"/>
    </source>
</evidence>
<proteinExistence type="predicted"/>
<evidence type="ECO:0000256" key="1">
    <source>
        <dbReference type="SAM" id="Phobius"/>
    </source>
</evidence>
<dbReference type="PANTHER" id="PTHR37544:SF3">
    <property type="entry name" value="SPRAY"/>
    <property type="match status" value="1"/>
</dbReference>
<feature type="transmembrane region" description="Helical" evidence="1">
    <location>
        <begin position="785"/>
        <end position="808"/>
    </location>
</feature>
<sequence>MGFKVPEVHETLLLGGSNDSPEKQSRKASIPFLPQRSKDSECRLDTGHTAHEEKPHIEHHELIFPTVHKHGWKPLTLSAPVLFSFAFASFLLAVIVEVLAYQSRVKGGLALSKSADDIPSFANFCYLFLPTIVAVIYSLLWSWIDLDVKRIQPWLEMSRPAGATSEGSIFLDYPYDFIAFVPIKAAKRRHWAVFYGGSVMVIIFWLITPLQSAILGTGPVDVRRQATMSPVQVPLPASEQFGILDQSILNEGYAQTWLNQRLPPFTTPEYTLLPFHAESKPLEGSSTNWTGSTTKYWTQLECWPAQAFKNGPPGKHNHDFLNGRGCNASEIDTYGNFLDTLPYKMLYIGFHNSPWADYWLASTCSKASAGNQFLATWGQSKSAQNEINLTSIFCETNYYKQPVNATVRSADLVPLEQSIVPLGPRERLSGTEFNSTAFEHLLGAGVSSTELQVKREYPFGRLLEQHQQVERLGIMWPMSPMAGFAIGSRKGVTTLDVYRDEISLGNAYNSTHKMLFSLALRRVLTNATNAATTVGTIDVEQHGIIVSRLFSAIVEGLLLLVGVFTVLLWWHVYRAPSRLTMDPASLGSLITLCQNSTTLLDKFAGKGCLPEEMLKESFKDQRFKLFCGCQSSSRQMVIKVVDIRDESGEEQRVKLLQPDAALSVGHYSPIKPLALRREIGFVVVLSIMAAVGALIYLKLLEQRNKGIIRPDASFEVLQILENYVPTIFATLLEPFWVLVNRLLCILQPFRDLWSGKRSAESSINARYTSLPPQLVFWRAARSGHLILTAMCALALLSNLLAVGLGGLFNEKPIAIEHPHEFRQTMMPRLSNNSLFKEETRKFFSNAAPYEVPFYITMNNVSQGTPLTPWVNHDYFFQPFTISPNNPANGYTYTARTRGFGTHPSCSDYGTYRTQGEGPRLNYTMTRNGEAVQGCQTAFTGMGLDLDDFDVFPGPATGEIIAKLDGFFRLSQCEVPLLLGWSRISHATNSSNAGTSKEKNGTKTRRSQITDLADKEMQTSFVVCDPVFTTAMFDVTVDSQGYILNASQATESSGALDYSLSTNHTDAISAIVNKLFVKSSQGPWHNDSLSRDWMNYLLKIQPGYADLLDPTFTPNTSALIPAVETVYRQVFALTLGNNQFLLDTYPEPIAIPGIRHSTETRIFMDTSALIISLVVLGVNILVAIALYGLAIKHFLPRMPTTIGSILAYLAPSRAVREYEGPGSLRSATFSFGRYVGEDGRAHVGIELDPFVVPVELSALRKGDTEPRKGLLRRLLGRGKAGRGDDTWL</sequence>